<dbReference type="Gene3D" id="1.20.5.2950">
    <property type="match status" value="1"/>
</dbReference>
<dbReference type="Proteomes" id="UP000005741">
    <property type="component" value="Chromosome"/>
</dbReference>
<evidence type="ECO:0008006" key="4">
    <source>
        <dbReference type="Google" id="ProtNLM"/>
    </source>
</evidence>
<keyword evidence="1" id="KW-0175">Coiled coil</keyword>
<sequence length="120" mass="13615">MPFHEIELIKKCEREALNLISEAKKEAEAALNDAEAGGREIIRAEAERAEEECRQLSAISHDETAREREEILKKAEKKAELFRKNSAERHESAVMYIVKTVTEGYNADSGRDEQAYTGHP</sequence>
<dbReference type="HOGENOM" id="CLU_2152631_0_0_2"/>
<protein>
    <recommendedName>
        <fullName evidence="4">ATP synthase H subunit</fullName>
    </recommendedName>
</protein>
<dbReference type="AlphaFoldDB" id="H1YZF4"/>
<evidence type="ECO:0000256" key="1">
    <source>
        <dbReference type="SAM" id="Coils"/>
    </source>
</evidence>
<organism evidence="2 3">
    <name type="scientific">Methanoplanus limicola DSM 2279</name>
    <dbReference type="NCBI Taxonomy" id="937775"/>
    <lineage>
        <taxon>Archaea</taxon>
        <taxon>Methanobacteriati</taxon>
        <taxon>Methanobacteriota</taxon>
        <taxon>Stenosarchaea group</taxon>
        <taxon>Methanomicrobia</taxon>
        <taxon>Methanomicrobiales</taxon>
        <taxon>Methanomicrobiaceae</taxon>
        <taxon>Methanoplanus</taxon>
    </lineage>
</organism>
<name>H1YZF4_9EURY</name>
<gene>
    <name evidence="2" type="ORF">Metlim_1974</name>
</gene>
<proteinExistence type="predicted"/>
<dbReference type="InParanoid" id="H1YZF4"/>
<evidence type="ECO:0000313" key="2">
    <source>
        <dbReference type="EMBL" id="EHQ36063.1"/>
    </source>
</evidence>
<accession>H1YZF4</accession>
<dbReference type="RefSeq" id="WP_004078239.1">
    <property type="nucleotide sequence ID" value="NZ_CM001436.1"/>
</dbReference>
<feature type="coiled-coil region" evidence="1">
    <location>
        <begin position="13"/>
        <end position="85"/>
    </location>
</feature>
<evidence type="ECO:0000313" key="3">
    <source>
        <dbReference type="Proteomes" id="UP000005741"/>
    </source>
</evidence>
<dbReference type="EMBL" id="CM001436">
    <property type="protein sequence ID" value="EHQ36063.1"/>
    <property type="molecule type" value="Genomic_DNA"/>
</dbReference>
<keyword evidence="3" id="KW-1185">Reference proteome</keyword>
<dbReference type="STRING" id="937775.Metlim_1974"/>
<reference evidence="2 3" key="1">
    <citation type="submission" date="2011-10" db="EMBL/GenBank/DDBJ databases">
        <title>The Improved High-Quality Draft genome of Methanoplanus limicola DSM 2279.</title>
        <authorList>
            <consortium name="US DOE Joint Genome Institute (JGI-PGF)"/>
            <person name="Lucas S."/>
            <person name="Copeland A."/>
            <person name="Lapidus A."/>
            <person name="Glavina del Rio T."/>
            <person name="Dalin E."/>
            <person name="Tice H."/>
            <person name="Bruce D."/>
            <person name="Goodwin L."/>
            <person name="Pitluck S."/>
            <person name="Peters L."/>
            <person name="Mikhailova N."/>
            <person name="Lu M."/>
            <person name="Kyrpides N."/>
            <person name="Mavromatis K."/>
            <person name="Ivanova N."/>
            <person name="Markowitz V."/>
            <person name="Cheng J.-F."/>
            <person name="Hugenholtz P."/>
            <person name="Woyke T."/>
            <person name="Wu D."/>
            <person name="Wirth R."/>
            <person name="Brambilla E.-M."/>
            <person name="Klenk H.-P."/>
            <person name="Eisen J.A."/>
        </authorList>
    </citation>
    <scope>NUCLEOTIDE SEQUENCE [LARGE SCALE GENOMIC DNA]</scope>
    <source>
        <strain evidence="2 3">DSM 2279</strain>
    </source>
</reference>